<feature type="binding site" evidence="1">
    <location>
        <position position="182"/>
    </location>
    <ligand>
        <name>a divalent metal cation</name>
        <dbReference type="ChEBI" id="CHEBI:60240"/>
        <label>1</label>
    </ligand>
</feature>
<keyword evidence="1" id="KW-0479">Metal-binding</keyword>
<dbReference type="PIRSF" id="PIRSF005902">
    <property type="entry name" value="DNase_TatD"/>
    <property type="match status" value="1"/>
</dbReference>
<dbReference type="EMBL" id="CP035807">
    <property type="protein sequence ID" value="QEN03490.1"/>
    <property type="molecule type" value="Genomic_DNA"/>
</dbReference>
<keyword evidence="3" id="KW-1185">Reference proteome</keyword>
<evidence type="ECO:0000256" key="1">
    <source>
        <dbReference type="PIRSR" id="PIRSR005902-1"/>
    </source>
</evidence>
<dbReference type="InterPro" id="IPR032466">
    <property type="entry name" value="Metal_Hydrolase"/>
</dbReference>
<dbReference type="Proteomes" id="UP000323824">
    <property type="component" value="Chromosome"/>
</dbReference>
<dbReference type="SUPFAM" id="SSF51556">
    <property type="entry name" value="Metallo-dependent hydrolases"/>
    <property type="match status" value="1"/>
</dbReference>
<proteinExistence type="predicted"/>
<dbReference type="AlphaFoldDB" id="A0A5C1Q8W1"/>
<dbReference type="PANTHER" id="PTHR47176:SF1">
    <property type="entry name" value="OS04G0577500 PROTEIN"/>
    <property type="match status" value="1"/>
</dbReference>
<reference evidence="2 3" key="2">
    <citation type="submission" date="2019-09" db="EMBL/GenBank/DDBJ databases">
        <title>Complete Genome Sequence and Methylome Analysis of free living Spirochaetas.</title>
        <authorList>
            <person name="Leshcheva N."/>
            <person name="Mikheeva N."/>
        </authorList>
    </citation>
    <scope>NUCLEOTIDE SEQUENCE [LARGE SCALE GENOMIC DNA]</scope>
    <source>
        <strain evidence="2 3">P</strain>
    </source>
</reference>
<accession>A0A5C1Q8W1</accession>
<evidence type="ECO:0000313" key="2">
    <source>
        <dbReference type="EMBL" id="QEN03490.1"/>
    </source>
</evidence>
<organism evidence="2 3">
    <name type="scientific">Thiospirochaeta perfilievii</name>
    <dbReference type="NCBI Taxonomy" id="252967"/>
    <lineage>
        <taxon>Bacteria</taxon>
        <taxon>Pseudomonadati</taxon>
        <taxon>Spirochaetota</taxon>
        <taxon>Spirochaetia</taxon>
        <taxon>Spirochaetales</taxon>
        <taxon>Spirochaetaceae</taxon>
        <taxon>Thiospirochaeta</taxon>
    </lineage>
</organism>
<sequence>MYNVLMDQLIDVHHHIRSKLPILSIYNTVTNLDIINIREINKRVKNIGVHPLYIDSKIDYELFETLLLDKYTNVGEIGLDKRGDSLETQIVVFKEFLRLAKKYNKSISLHCVKAWGPMLSILDEGFQSLPKLFHGYSGSLDSLKIALKSNSYFSFSLKDCYMNRRIKVIEAMPIGKLLIESDMNDDQFNSVGQKIYLDNINTTYKEIAKIKGVPYNEFVSIINNNFHQFTKEP</sequence>
<dbReference type="Pfam" id="PF01026">
    <property type="entry name" value="TatD_DNase"/>
    <property type="match status" value="1"/>
</dbReference>
<name>A0A5C1Q8W1_9SPIO</name>
<feature type="binding site" evidence="1">
    <location>
        <position position="76"/>
    </location>
    <ligand>
        <name>a divalent metal cation</name>
        <dbReference type="ChEBI" id="CHEBI:60240"/>
        <label>1</label>
    </ligand>
</feature>
<dbReference type="Gene3D" id="3.20.20.140">
    <property type="entry name" value="Metal-dependent hydrolases"/>
    <property type="match status" value="1"/>
</dbReference>
<dbReference type="GO" id="GO:0016788">
    <property type="term" value="F:hydrolase activity, acting on ester bonds"/>
    <property type="evidence" value="ECO:0007669"/>
    <property type="project" value="InterPro"/>
</dbReference>
<dbReference type="GO" id="GO:0046872">
    <property type="term" value="F:metal ion binding"/>
    <property type="evidence" value="ECO:0007669"/>
    <property type="project" value="UniProtKB-KW"/>
</dbReference>
<feature type="binding site" evidence="1">
    <location>
        <position position="134"/>
    </location>
    <ligand>
        <name>a divalent metal cation</name>
        <dbReference type="ChEBI" id="CHEBI:60240"/>
        <label>2</label>
    </ligand>
</feature>
<gene>
    <name evidence="2" type="ORF">EW093_01805</name>
</gene>
<dbReference type="OrthoDB" id="356365at2"/>
<reference evidence="2 3" key="1">
    <citation type="submission" date="2019-02" db="EMBL/GenBank/DDBJ databases">
        <authorList>
            <person name="Fomenkov A."/>
            <person name="Dubinina G."/>
            <person name="Grabovich M."/>
            <person name="Vincze T."/>
            <person name="Roberts R.J."/>
        </authorList>
    </citation>
    <scope>NUCLEOTIDE SEQUENCE [LARGE SCALE GENOMIC DNA]</scope>
    <source>
        <strain evidence="2 3">P</strain>
    </source>
</reference>
<evidence type="ECO:0000313" key="3">
    <source>
        <dbReference type="Proteomes" id="UP000323824"/>
    </source>
</evidence>
<dbReference type="KEGG" id="sper:EW093_01805"/>
<dbReference type="InterPro" id="IPR001130">
    <property type="entry name" value="TatD-like"/>
</dbReference>
<feature type="binding site" evidence="1">
    <location>
        <position position="110"/>
    </location>
    <ligand>
        <name>a divalent metal cation</name>
        <dbReference type="ChEBI" id="CHEBI:60240"/>
        <label>2</label>
    </ligand>
</feature>
<dbReference type="PANTHER" id="PTHR47176">
    <property type="entry name" value="OSJNBA0020J04.13 PROTEIN"/>
    <property type="match status" value="1"/>
</dbReference>
<protein>
    <submittedName>
        <fullName evidence="2">TatD family deoxyribonuclease</fullName>
    </submittedName>
</protein>